<feature type="chain" id="PRO_5035824249" evidence="1">
    <location>
        <begin position="24"/>
        <end position="83"/>
    </location>
</feature>
<reference evidence="3" key="1">
    <citation type="submission" date="2010-08" db="EMBL/GenBank/DDBJ databases">
        <authorList>
            <consortium name="Caenorhabditis japonica Sequencing Consortium"/>
            <person name="Wilson R.K."/>
        </authorList>
    </citation>
    <scope>NUCLEOTIDE SEQUENCE [LARGE SCALE GENOMIC DNA]</scope>
    <source>
        <strain evidence="3">DF5081</strain>
    </source>
</reference>
<evidence type="ECO:0000313" key="2">
    <source>
        <dbReference type="EnsemblMetazoa" id="CJA35880.1"/>
    </source>
</evidence>
<organism evidence="2 3">
    <name type="scientific">Caenorhabditis japonica</name>
    <dbReference type="NCBI Taxonomy" id="281687"/>
    <lineage>
        <taxon>Eukaryota</taxon>
        <taxon>Metazoa</taxon>
        <taxon>Ecdysozoa</taxon>
        <taxon>Nematoda</taxon>
        <taxon>Chromadorea</taxon>
        <taxon>Rhabditida</taxon>
        <taxon>Rhabditina</taxon>
        <taxon>Rhabditomorpha</taxon>
        <taxon>Rhabditoidea</taxon>
        <taxon>Rhabditidae</taxon>
        <taxon>Peloderinae</taxon>
        <taxon>Caenorhabditis</taxon>
    </lineage>
</organism>
<dbReference type="EnsemblMetazoa" id="CJA35880.1">
    <property type="protein sequence ID" value="CJA35880.1"/>
    <property type="gene ID" value="WBGene00211727"/>
</dbReference>
<dbReference type="Proteomes" id="UP000005237">
    <property type="component" value="Unassembled WGS sequence"/>
</dbReference>
<reference evidence="2" key="2">
    <citation type="submission" date="2022-06" db="UniProtKB">
        <authorList>
            <consortium name="EnsemblMetazoa"/>
        </authorList>
    </citation>
    <scope>IDENTIFICATION</scope>
    <source>
        <strain evidence="2">DF5081</strain>
    </source>
</reference>
<sequence length="83" mass="9631">MSRFLIILLSVLLVSTEQRVSQGLDSQDDNSLLARNGVSDREELLQNLFAVEPVYDNLPRGVRSWEKDNKQRFFPYYKGLGRK</sequence>
<evidence type="ECO:0000256" key="1">
    <source>
        <dbReference type="SAM" id="SignalP"/>
    </source>
</evidence>
<evidence type="ECO:0000313" key="3">
    <source>
        <dbReference type="Proteomes" id="UP000005237"/>
    </source>
</evidence>
<feature type="signal peptide" evidence="1">
    <location>
        <begin position="1"/>
        <end position="23"/>
    </location>
</feature>
<name>A0A8R1IMB8_CAEJA</name>
<keyword evidence="3" id="KW-1185">Reference proteome</keyword>
<dbReference type="AlphaFoldDB" id="A0A8R1IMB8"/>
<proteinExistence type="predicted"/>
<accession>A0A8R1IMB8</accession>
<keyword evidence="1" id="KW-0732">Signal</keyword>
<protein>
    <submittedName>
        <fullName evidence="2">Uncharacterized protein</fullName>
    </submittedName>
</protein>